<dbReference type="NCBIfam" id="TIGR00278">
    <property type="entry name" value="membrane protein insertion efficiency factor YidD"/>
    <property type="match status" value="1"/>
</dbReference>
<dbReference type="HAMAP" id="MF_00386">
    <property type="entry name" value="UPF0161_YidD"/>
    <property type="match status" value="1"/>
</dbReference>
<dbReference type="Pfam" id="PF01809">
    <property type="entry name" value="YidD"/>
    <property type="match status" value="1"/>
</dbReference>
<comment type="subcellular location">
    <subcellularLocation>
        <location evidence="1">Cell membrane</location>
        <topology evidence="1">Peripheral membrane protein</topology>
        <orientation evidence="1">Cytoplasmic side</orientation>
    </subcellularLocation>
</comment>
<evidence type="ECO:0000313" key="4">
    <source>
        <dbReference type="Proteomes" id="UP000242642"/>
    </source>
</evidence>
<keyword evidence="4" id="KW-1185">Reference proteome</keyword>
<dbReference type="STRING" id="1123402.SAMN02583745_01450"/>
<dbReference type="OrthoDB" id="9801753at2"/>
<evidence type="ECO:0000256" key="1">
    <source>
        <dbReference type="HAMAP-Rule" id="MF_00386"/>
    </source>
</evidence>
<dbReference type="Proteomes" id="UP000242642">
    <property type="component" value="Unassembled WGS sequence"/>
</dbReference>
<evidence type="ECO:0000256" key="2">
    <source>
        <dbReference type="SAM" id="MobiDB-lite"/>
    </source>
</evidence>
<dbReference type="RefSeq" id="WP_093319133.1">
    <property type="nucleotide sequence ID" value="NZ_FOHV01000009.1"/>
</dbReference>
<reference evidence="4" key="1">
    <citation type="submission" date="2016-10" db="EMBL/GenBank/DDBJ databases">
        <authorList>
            <person name="Varghese N."/>
            <person name="Submissions S."/>
        </authorList>
    </citation>
    <scope>NUCLEOTIDE SEQUENCE [LARGE SCALE GENOMIC DNA]</scope>
    <source>
        <strain evidence="4">DSM 18579</strain>
    </source>
</reference>
<proteinExistence type="inferred from homology"/>
<feature type="region of interest" description="Disordered" evidence="2">
    <location>
        <begin position="68"/>
        <end position="95"/>
    </location>
</feature>
<dbReference type="SMART" id="SM01234">
    <property type="entry name" value="Haemolytic"/>
    <property type="match status" value="1"/>
</dbReference>
<keyword evidence="1" id="KW-0472">Membrane</keyword>
<dbReference type="AlphaFoldDB" id="A0A1I0C0Z1"/>
<comment type="similarity">
    <text evidence="1">Belongs to the UPF0161 family.</text>
</comment>
<organism evidence="3 4">
    <name type="scientific">Thorsellia anophelis DSM 18579</name>
    <dbReference type="NCBI Taxonomy" id="1123402"/>
    <lineage>
        <taxon>Bacteria</taxon>
        <taxon>Pseudomonadati</taxon>
        <taxon>Pseudomonadota</taxon>
        <taxon>Gammaproteobacteria</taxon>
        <taxon>Enterobacterales</taxon>
        <taxon>Thorselliaceae</taxon>
        <taxon>Thorsellia</taxon>
    </lineage>
</organism>
<protein>
    <recommendedName>
        <fullName evidence="1">Putative membrane protein insertion efficiency factor</fullName>
    </recommendedName>
</protein>
<dbReference type="InterPro" id="IPR002696">
    <property type="entry name" value="Membr_insert_effic_factor_YidD"/>
</dbReference>
<keyword evidence="1" id="KW-1003">Cell membrane</keyword>
<dbReference type="PANTHER" id="PTHR33383:SF1">
    <property type="entry name" value="MEMBRANE PROTEIN INSERTION EFFICIENCY FACTOR-RELATED"/>
    <property type="match status" value="1"/>
</dbReference>
<evidence type="ECO:0000313" key="3">
    <source>
        <dbReference type="EMBL" id="SET13045.1"/>
    </source>
</evidence>
<comment type="function">
    <text evidence="1">Could be involved in insertion of integral membrane proteins into the membrane.</text>
</comment>
<name>A0A1I0C0Z1_9GAMM</name>
<sequence>MASSPSFGAKCLIVVIKGYQYIISPLLGPSCRFHPTCSHYSIEAIEKFGFVKGFLLSLKRIFKCHPLHPGGDDPVPNHPVTNEQKKKRTDKSDTN</sequence>
<dbReference type="PANTHER" id="PTHR33383">
    <property type="entry name" value="MEMBRANE PROTEIN INSERTION EFFICIENCY FACTOR-RELATED"/>
    <property type="match status" value="1"/>
</dbReference>
<dbReference type="GO" id="GO:0005886">
    <property type="term" value="C:plasma membrane"/>
    <property type="evidence" value="ECO:0007669"/>
    <property type="project" value="UniProtKB-SubCell"/>
</dbReference>
<gene>
    <name evidence="3" type="ORF">SAMN02583745_01450</name>
</gene>
<accession>A0A1I0C0Z1</accession>
<dbReference type="EMBL" id="FOHV01000009">
    <property type="protein sequence ID" value="SET13045.1"/>
    <property type="molecule type" value="Genomic_DNA"/>
</dbReference>